<dbReference type="InterPro" id="IPR007889">
    <property type="entry name" value="HTH_Psq"/>
</dbReference>
<feature type="compositionally biased region" description="Pro residues" evidence="4">
    <location>
        <begin position="162"/>
        <end position="171"/>
    </location>
</feature>
<protein>
    <submittedName>
        <fullName evidence="6">CLUMA_CG004891, isoform A</fullName>
    </submittedName>
</protein>
<dbReference type="Proteomes" id="UP000183832">
    <property type="component" value="Unassembled WGS sequence"/>
</dbReference>
<evidence type="ECO:0000256" key="1">
    <source>
        <dbReference type="ARBA" id="ARBA00004123"/>
    </source>
</evidence>
<dbReference type="GO" id="GO:0003677">
    <property type="term" value="F:DNA binding"/>
    <property type="evidence" value="ECO:0007669"/>
    <property type="project" value="UniProtKB-KW"/>
</dbReference>
<evidence type="ECO:0000256" key="4">
    <source>
        <dbReference type="SAM" id="MobiDB-lite"/>
    </source>
</evidence>
<evidence type="ECO:0000259" key="5">
    <source>
        <dbReference type="PROSITE" id="PS51253"/>
    </source>
</evidence>
<dbReference type="InterPro" id="IPR009057">
    <property type="entry name" value="Homeodomain-like_sf"/>
</dbReference>
<dbReference type="Pfam" id="PF05225">
    <property type="entry name" value="HTH_psq"/>
    <property type="match status" value="1"/>
</dbReference>
<dbReference type="InterPro" id="IPR006600">
    <property type="entry name" value="HTH_CenpB_DNA-bd_dom"/>
</dbReference>
<feature type="domain" description="HTH CENPB-type" evidence="5">
    <location>
        <begin position="71"/>
        <end position="147"/>
    </location>
</feature>
<keyword evidence="3" id="KW-0539">Nucleus</keyword>
<evidence type="ECO:0000256" key="3">
    <source>
        <dbReference type="ARBA" id="ARBA00023242"/>
    </source>
</evidence>
<proteinExistence type="predicted"/>
<organism evidence="6 7">
    <name type="scientific">Clunio marinus</name>
    <dbReference type="NCBI Taxonomy" id="568069"/>
    <lineage>
        <taxon>Eukaryota</taxon>
        <taxon>Metazoa</taxon>
        <taxon>Ecdysozoa</taxon>
        <taxon>Arthropoda</taxon>
        <taxon>Hexapoda</taxon>
        <taxon>Insecta</taxon>
        <taxon>Pterygota</taxon>
        <taxon>Neoptera</taxon>
        <taxon>Endopterygota</taxon>
        <taxon>Diptera</taxon>
        <taxon>Nematocera</taxon>
        <taxon>Chironomoidea</taxon>
        <taxon>Chironomidae</taxon>
        <taxon>Clunio</taxon>
    </lineage>
</organism>
<gene>
    <name evidence="6" type="ORF">CLUMA_CG004891</name>
</gene>
<dbReference type="OrthoDB" id="10031330at2759"/>
<evidence type="ECO:0000313" key="6">
    <source>
        <dbReference type="EMBL" id="CRK91208.1"/>
    </source>
</evidence>
<keyword evidence="7" id="KW-1185">Reference proteome</keyword>
<dbReference type="AlphaFoldDB" id="A0A1J1HT15"/>
<evidence type="ECO:0000256" key="2">
    <source>
        <dbReference type="ARBA" id="ARBA00023125"/>
    </source>
</evidence>
<dbReference type="SUPFAM" id="SSF46689">
    <property type="entry name" value="Homeodomain-like"/>
    <property type="match status" value="2"/>
</dbReference>
<dbReference type="Pfam" id="PF03221">
    <property type="entry name" value="HTH_Tnp_Tc5"/>
    <property type="match status" value="1"/>
</dbReference>
<accession>A0A1J1HT15</accession>
<reference evidence="6 7" key="1">
    <citation type="submission" date="2015-04" db="EMBL/GenBank/DDBJ databases">
        <authorList>
            <person name="Syromyatnikov M.Y."/>
            <person name="Popov V.N."/>
        </authorList>
    </citation>
    <scope>NUCLEOTIDE SEQUENCE [LARGE SCALE GENOMIC DNA]</scope>
</reference>
<evidence type="ECO:0000313" key="7">
    <source>
        <dbReference type="Proteomes" id="UP000183832"/>
    </source>
</evidence>
<dbReference type="PROSITE" id="PS51253">
    <property type="entry name" value="HTH_CENPB"/>
    <property type="match status" value="1"/>
</dbReference>
<keyword evidence="2" id="KW-0238">DNA-binding</keyword>
<sequence length="241" mass="27958">MDSEECDYSSDSEFINKLKKKRGKYFQNYTEDDIKNAIQKVCEGMRLAEAADTFNVPKKTLWNRINNKSSSRHGFEAVLGKQVEEYLAKWIVHWKSKGNPRTKNQILEAASRLSQLNPDFKKRFKHGKPSSKWLRNFLRRHAEAGAWKKKNTDDENNIPNIPSLPPSLSPPPSLPVILSELTQDLEKLERACIAEHREELIFNVKIMQQQVDLVKKSIDPLIDTMQDDSYLFLQEKDTENP</sequence>
<dbReference type="EMBL" id="CVRI01000020">
    <property type="protein sequence ID" value="CRK91208.1"/>
    <property type="molecule type" value="Genomic_DNA"/>
</dbReference>
<name>A0A1J1HT15_9DIPT</name>
<dbReference type="Gene3D" id="1.10.10.60">
    <property type="entry name" value="Homeodomain-like"/>
    <property type="match status" value="2"/>
</dbReference>
<dbReference type="GO" id="GO:0005634">
    <property type="term" value="C:nucleus"/>
    <property type="evidence" value="ECO:0007669"/>
    <property type="project" value="UniProtKB-SubCell"/>
</dbReference>
<feature type="region of interest" description="Disordered" evidence="4">
    <location>
        <begin position="145"/>
        <end position="171"/>
    </location>
</feature>
<comment type="subcellular location">
    <subcellularLocation>
        <location evidence="1">Nucleus</location>
    </subcellularLocation>
</comment>